<proteinExistence type="predicted"/>
<feature type="chain" id="PRO_5009284054" description="Glycosidase" evidence="1">
    <location>
        <begin position="22"/>
        <end position="177"/>
    </location>
</feature>
<dbReference type="RefSeq" id="WP_103878594.1">
    <property type="nucleotide sequence ID" value="NZ_FNVG01000001.1"/>
</dbReference>
<evidence type="ECO:0000313" key="2">
    <source>
        <dbReference type="EMBL" id="SEF49739.1"/>
    </source>
</evidence>
<sequence>MTLLKSVLSVAVVSTLMFGCASDPAGSSEKEQPKTNTSEVKAAAFVDPGAAFMSACDNPTISEQGPVQKPLFVVGTFTDSNWNHVNNRKFAYKGNGVYQAVVSEKAGKFSMQYAARDWKPQFTADGKTLAVGESKVLKWGGYAKDTKTTIAEAGQYVWTIKFDEKANPQAITLAKCS</sequence>
<organism evidence="2 3">
    <name type="scientific">Vibrio hangzhouensis</name>
    <dbReference type="NCBI Taxonomy" id="462991"/>
    <lineage>
        <taxon>Bacteria</taxon>
        <taxon>Pseudomonadati</taxon>
        <taxon>Pseudomonadota</taxon>
        <taxon>Gammaproteobacteria</taxon>
        <taxon>Vibrionales</taxon>
        <taxon>Vibrionaceae</taxon>
        <taxon>Vibrio</taxon>
    </lineage>
</organism>
<feature type="signal peptide" evidence="1">
    <location>
        <begin position="1"/>
        <end position="21"/>
    </location>
</feature>
<keyword evidence="1" id="KW-0732">Signal</keyword>
<dbReference type="Proteomes" id="UP000236721">
    <property type="component" value="Unassembled WGS sequence"/>
</dbReference>
<protein>
    <recommendedName>
        <fullName evidence="4">Glycosidase</fullName>
    </recommendedName>
</protein>
<reference evidence="3" key="1">
    <citation type="submission" date="2016-10" db="EMBL/GenBank/DDBJ databases">
        <authorList>
            <person name="Varghese N."/>
            <person name="Submissions S."/>
        </authorList>
    </citation>
    <scope>NUCLEOTIDE SEQUENCE [LARGE SCALE GENOMIC DNA]</scope>
    <source>
        <strain evidence="3">CGMCC 1.7062</strain>
    </source>
</reference>
<keyword evidence="3" id="KW-1185">Reference proteome</keyword>
<dbReference type="OrthoDB" id="5868131at2"/>
<name>A0A1H5SGJ7_9VIBR</name>
<dbReference type="PROSITE" id="PS51257">
    <property type="entry name" value="PROKAR_LIPOPROTEIN"/>
    <property type="match status" value="1"/>
</dbReference>
<dbReference type="AlphaFoldDB" id="A0A1H5SGJ7"/>
<evidence type="ECO:0000256" key="1">
    <source>
        <dbReference type="SAM" id="SignalP"/>
    </source>
</evidence>
<dbReference type="EMBL" id="FNVG01000001">
    <property type="protein sequence ID" value="SEF49739.1"/>
    <property type="molecule type" value="Genomic_DNA"/>
</dbReference>
<gene>
    <name evidence="2" type="ORF">SAMN04488244_101360</name>
</gene>
<accession>A0A1H5SGJ7</accession>
<evidence type="ECO:0000313" key="3">
    <source>
        <dbReference type="Proteomes" id="UP000236721"/>
    </source>
</evidence>
<evidence type="ECO:0008006" key="4">
    <source>
        <dbReference type="Google" id="ProtNLM"/>
    </source>
</evidence>